<dbReference type="GO" id="GO:0005789">
    <property type="term" value="C:endoplasmic reticulum membrane"/>
    <property type="evidence" value="ECO:0007669"/>
    <property type="project" value="UniProtKB-SubCell"/>
</dbReference>
<feature type="transmembrane region" description="Helical" evidence="7">
    <location>
        <begin position="69"/>
        <end position="89"/>
    </location>
</feature>
<protein>
    <recommendedName>
        <fullName evidence="7">Efficient mitochondria targeting-associated protein 19</fullName>
    </recommendedName>
</protein>
<dbReference type="PANTHER" id="PTHR31204:SF1">
    <property type="entry name" value="SIGMA INTRACELLULAR RECEPTOR 2"/>
    <property type="match status" value="1"/>
</dbReference>
<dbReference type="AlphaFoldDB" id="V5G1R0"/>
<dbReference type="EMBL" id="BAUL01000142">
    <property type="protein sequence ID" value="GAD95906.1"/>
    <property type="molecule type" value="Genomic_DNA"/>
</dbReference>
<sequence length="170" mass="19927">MASPKFTPIWTRKRDLVYLGFFFTHVPIMLMVDVVPFYPEAVRPDILVDIRQFYVETFRDKFFEAPPNWFMFFLAMEVIYHLPLSIWAVGALIRDDPLVPVHLLVWAVQSFVTTTTSLVEVWSWTDRTTDEKWNITSLYGPYALLAVFMGLDMSLRLRNQLIGKIKSKNT</sequence>
<keyword evidence="4 7" id="KW-0256">Endoplasmic reticulum</keyword>
<keyword evidence="6 7" id="KW-0472">Membrane</keyword>
<name>V5G1R0_BYSSN</name>
<feature type="transmembrane region" description="Helical" evidence="7">
    <location>
        <begin position="101"/>
        <end position="119"/>
    </location>
</feature>
<keyword evidence="10" id="KW-1185">Reference proteome</keyword>
<evidence type="ECO:0000313" key="10">
    <source>
        <dbReference type="Proteomes" id="UP000018001"/>
    </source>
</evidence>
<evidence type="ECO:0000256" key="1">
    <source>
        <dbReference type="ARBA" id="ARBA00004477"/>
    </source>
</evidence>
<dbReference type="InParanoid" id="V5G1R0"/>
<feature type="domain" description="EXPERA" evidence="8">
    <location>
        <begin position="14"/>
        <end position="150"/>
    </location>
</feature>
<evidence type="ECO:0000256" key="7">
    <source>
        <dbReference type="PIRNR" id="PIRNR031032"/>
    </source>
</evidence>
<proteinExistence type="inferred from homology"/>
<keyword evidence="5 7" id="KW-1133">Transmembrane helix</keyword>
<comment type="similarity">
    <text evidence="2">Belongs to the TMEM97/sigma-2 receptor family.</text>
</comment>
<evidence type="ECO:0000256" key="4">
    <source>
        <dbReference type="ARBA" id="ARBA00022824"/>
    </source>
</evidence>
<accession>V5G1R0</accession>
<evidence type="ECO:0000256" key="5">
    <source>
        <dbReference type="ARBA" id="ARBA00022989"/>
    </source>
</evidence>
<dbReference type="InterPro" id="IPR051987">
    <property type="entry name" value="Sigma-2_receptor-like"/>
</dbReference>
<reference evidence="10" key="1">
    <citation type="journal article" date="2014" name="Genome Announc.">
        <title>Draft genome sequence of the formaldehyde-resistant fungus Byssochlamys spectabilis No. 5 (anamorph Paecilomyces variotii No. 5) (NBRC109023).</title>
        <authorList>
            <person name="Oka T."/>
            <person name="Ekino K."/>
            <person name="Fukuda K."/>
            <person name="Nomura Y."/>
        </authorList>
    </citation>
    <scope>NUCLEOTIDE SEQUENCE [LARGE SCALE GENOMIC DNA]</scope>
    <source>
        <strain evidence="10">No. 5 / NBRC 109023</strain>
    </source>
</reference>
<comment type="caution">
    <text evidence="9">The sequence shown here is derived from an EMBL/GenBank/DDBJ whole genome shotgun (WGS) entry which is preliminary data.</text>
</comment>
<dbReference type="PIRSF" id="PIRSF031032">
    <property type="entry name" value="TMP_97_prd"/>
    <property type="match status" value="1"/>
</dbReference>
<dbReference type="Proteomes" id="UP000018001">
    <property type="component" value="Unassembled WGS sequence"/>
</dbReference>
<comment type="subcellular location">
    <subcellularLocation>
        <location evidence="1">Endoplasmic reticulum membrane</location>
        <topology evidence="1">Multi-pass membrane protein</topology>
    </subcellularLocation>
</comment>
<feature type="transmembrane region" description="Helical" evidence="7">
    <location>
        <begin position="16"/>
        <end position="38"/>
    </location>
</feature>
<organism evidence="9 10">
    <name type="scientific">Byssochlamys spectabilis (strain No. 5 / NBRC 109023)</name>
    <name type="common">Paecilomyces variotii</name>
    <dbReference type="NCBI Taxonomy" id="1356009"/>
    <lineage>
        <taxon>Eukaryota</taxon>
        <taxon>Fungi</taxon>
        <taxon>Dikarya</taxon>
        <taxon>Ascomycota</taxon>
        <taxon>Pezizomycotina</taxon>
        <taxon>Eurotiomycetes</taxon>
        <taxon>Eurotiomycetidae</taxon>
        <taxon>Eurotiales</taxon>
        <taxon>Thermoascaceae</taxon>
        <taxon>Paecilomyces</taxon>
    </lineage>
</organism>
<feature type="transmembrane region" description="Helical" evidence="7">
    <location>
        <begin position="139"/>
        <end position="157"/>
    </location>
</feature>
<dbReference type="InterPro" id="IPR016964">
    <property type="entry name" value="Sigma2_recept"/>
</dbReference>
<dbReference type="HOGENOM" id="CLU_086812_2_1_1"/>
<dbReference type="Pfam" id="PF05241">
    <property type="entry name" value="EBP"/>
    <property type="match status" value="1"/>
</dbReference>
<dbReference type="InterPro" id="IPR033118">
    <property type="entry name" value="EXPERA"/>
</dbReference>
<dbReference type="PANTHER" id="PTHR31204">
    <property type="entry name" value="SIGMA INTRACELLULAR RECEPTOR 2"/>
    <property type="match status" value="1"/>
</dbReference>
<dbReference type="PROSITE" id="PS51751">
    <property type="entry name" value="EXPERA"/>
    <property type="match status" value="1"/>
</dbReference>
<gene>
    <name evidence="9" type="ORF">PVAR5_4554</name>
</gene>
<evidence type="ECO:0000256" key="3">
    <source>
        <dbReference type="ARBA" id="ARBA00022692"/>
    </source>
</evidence>
<dbReference type="OrthoDB" id="433124at2759"/>
<evidence type="ECO:0000256" key="6">
    <source>
        <dbReference type="ARBA" id="ARBA00023136"/>
    </source>
</evidence>
<evidence type="ECO:0000256" key="2">
    <source>
        <dbReference type="ARBA" id="ARBA00009096"/>
    </source>
</evidence>
<evidence type="ECO:0000313" key="9">
    <source>
        <dbReference type="EMBL" id="GAD95906.1"/>
    </source>
</evidence>
<dbReference type="eggNOG" id="KOG0012">
    <property type="taxonomic scope" value="Eukaryota"/>
</dbReference>
<evidence type="ECO:0000259" key="8">
    <source>
        <dbReference type="PROSITE" id="PS51751"/>
    </source>
</evidence>
<keyword evidence="3 7" id="KW-0812">Transmembrane</keyword>